<dbReference type="PANTHER" id="PTHR46562:SF1">
    <property type="entry name" value="SERINE_THREONINE-PROTEIN KINASE ULK4"/>
    <property type="match status" value="1"/>
</dbReference>
<gene>
    <name evidence="4" type="ORF">AKO1_010686</name>
</gene>
<dbReference type="Gene3D" id="1.10.510.10">
    <property type="entry name" value="Transferase(Phosphotransferase) domain 1"/>
    <property type="match status" value="1"/>
</dbReference>
<proteinExistence type="predicted"/>
<evidence type="ECO:0000256" key="2">
    <source>
        <dbReference type="ARBA" id="ARBA00022840"/>
    </source>
</evidence>
<dbReference type="SUPFAM" id="SSF56112">
    <property type="entry name" value="Protein kinase-like (PK-like)"/>
    <property type="match status" value="1"/>
</dbReference>
<evidence type="ECO:0000256" key="1">
    <source>
        <dbReference type="ARBA" id="ARBA00022741"/>
    </source>
</evidence>
<comment type="caution">
    <text evidence="4">The sequence shown here is derived from an EMBL/GenBank/DDBJ whole genome shotgun (WGS) entry which is preliminary data.</text>
</comment>
<feature type="domain" description="Protein kinase" evidence="3">
    <location>
        <begin position="4"/>
        <end position="222"/>
    </location>
</feature>
<dbReference type="AlphaFoldDB" id="A0AAW2ZL17"/>
<dbReference type="PROSITE" id="PS50011">
    <property type="entry name" value="PROTEIN_KINASE_DOM"/>
    <property type="match status" value="1"/>
</dbReference>
<keyword evidence="2" id="KW-0067">ATP-binding</keyword>
<accession>A0AAW2ZL17</accession>
<dbReference type="InterPro" id="IPR044591">
    <property type="entry name" value="RUK"/>
</dbReference>
<dbReference type="FunFam" id="3.30.200.20:FF:000042">
    <property type="entry name" value="Aurora kinase A"/>
    <property type="match status" value="1"/>
</dbReference>
<dbReference type="PIRSF" id="PIRSF000654">
    <property type="entry name" value="Integrin-linked_kinase"/>
    <property type="match status" value="1"/>
</dbReference>
<dbReference type="EMBL" id="JAOPGA020001552">
    <property type="protein sequence ID" value="KAL0489389.1"/>
    <property type="molecule type" value="Genomic_DNA"/>
</dbReference>
<organism evidence="4 5">
    <name type="scientific">Acrasis kona</name>
    <dbReference type="NCBI Taxonomy" id="1008807"/>
    <lineage>
        <taxon>Eukaryota</taxon>
        <taxon>Discoba</taxon>
        <taxon>Heterolobosea</taxon>
        <taxon>Tetramitia</taxon>
        <taxon>Eutetramitia</taxon>
        <taxon>Acrasidae</taxon>
        <taxon>Acrasis</taxon>
    </lineage>
</organism>
<dbReference type="Proteomes" id="UP001431209">
    <property type="component" value="Unassembled WGS sequence"/>
</dbReference>
<evidence type="ECO:0000259" key="3">
    <source>
        <dbReference type="PROSITE" id="PS50011"/>
    </source>
</evidence>
<dbReference type="GO" id="GO:0004672">
    <property type="term" value="F:protein kinase activity"/>
    <property type="evidence" value="ECO:0007669"/>
    <property type="project" value="InterPro"/>
</dbReference>
<reference evidence="4 5" key="1">
    <citation type="submission" date="2024-03" db="EMBL/GenBank/DDBJ databases">
        <title>The Acrasis kona genome and developmental transcriptomes reveal deep origins of eukaryotic multicellular pathways.</title>
        <authorList>
            <person name="Sheikh S."/>
            <person name="Fu C.-J."/>
            <person name="Brown M.W."/>
            <person name="Baldauf S.L."/>
        </authorList>
    </citation>
    <scope>NUCLEOTIDE SEQUENCE [LARGE SCALE GENOMIC DNA]</scope>
    <source>
        <strain evidence="4 5">ATCC MYA-3509</strain>
    </source>
</reference>
<keyword evidence="5" id="KW-1185">Reference proteome</keyword>
<evidence type="ECO:0000313" key="5">
    <source>
        <dbReference type="Proteomes" id="UP001431209"/>
    </source>
</evidence>
<dbReference type="PROSITE" id="PS00108">
    <property type="entry name" value="PROTEIN_KINASE_ST"/>
    <property type="match status" value="1"/>
</dbReference>
<dbReference type="Pfam" id="PF00069">
    <property type="entry name" value="Pkinase"/>
    <property type="match status" value="1"/>
</dbReference>
<dbReference type="InterPro" id="IPR011009">
    <property type="entry name" value="Kinase-like_dom_sf"/>
</dbReference>
<dbReference type="InterPro" id="IPR000719">
    <property type="entry name" value="Prot_kinase_dom"/>
</dbReference>
<dbReference type="SMART" id="SM00220">
    <property type="entry name" value="S_TKc"/>
    <property type="match status" value="1"/>
</dbReference>
<evidence type="ECO:0000313" key="4">
    <source>
        <dbReference type="EMBL" id="KAL0489389.1"/>
    </source>
</evidence>
<dbReference type="PANTHER" id="PTHR46562">
    <property type="entry name" value="SERINE/THREONINE-KINASE ULK4-LIKE PROTEIN-RELATED"/>
    <property type="match status" value="1"/>
</dbReference>
<name>A0AAW2ZL17_9EUKA</name>
<sequence>MEDYQIYEEIGKGRYSIVYKARKKKTILYNAVKCVDKYHKAKVTNEVKILNMLDHPNVLKFDSWYETNNHYWIIIEFCSGGDLMNLLTQDQALPEDTVHLFSMDLVQGLQYIHSRGVIYCDLKPSNVLIDGCGVLKLSDFGLAQFIRDSELEKDTSSVGRPKRGSPCYMAPELFQGGWHSIYSDFWSLGCVLYELASGSPPFVGQTFELLVDAILNGTLKLT</sequence>
<dbReference type="GO" id="GO:0008017">
    <property type="term" value="F:microtubule binding"/>
    <property type="evidence" value="ECO:0007669"/>
    <property type="project" value="InterPro"/>
</dbReference>
<protein>
    <recommendedName>
        <fullName evidence="3">Protein kinase domain-containing protein</fullName>
    </recommendedName>
</protein>
<dbReference type="InterPro" id="IPR008271">
    <property type="entry name" value="Ser/Thr_kinase_AS"/>
</dbReference>
<keyword evidence="1" id="KW-0547">Nucleotide-binding</keyword>
<dbReference type="GO" id="GO:0005524">
    <property type="term" value="F:ATP binding"/>
    <property type="evidence" value="ECO:0007669"/>
    <property type="project" value="UniProtKB-KW"/>
</dbReference>